<name>A0A1I4UDL5_9PROT</name>
<evidence type="ECO:0000313" key="2">
    <source>
        <dbReference type="Proteomes" id="UP000183287"/>
    </source>
</evidence>
<dbReference type="AlphaFoldDB" id="A0A1I4UDL5"/>
<sequence>MAARKRNYKAEYQRRRQLAEQRGFSIAQARGHARKSEAKISELKRSGVIDKTRTSTLERFYQAISAIASGKSLAQAAKATHISTTTIKKLDIERRVLQRTPDGRHWEIVSSARFPILSWDGKLYKDIPLDRKNASLVGLYWNATQKAYMGETSALNDFSNAMVFDLHGNAYRLLTSVDDLVSIMDQMSDSDREGYERSFASDQRAFRVLNHAS</sequence>
<dbReference type="RefSeq" id="WP_074906718.1">
    <property type="nucleotide sequence ID" value="NZ_FOUB01000063.1"/>
</dbReference>
<reference evidence="2" key="1">
    <citation type="submission" date="2016-10" db="EMBL/GenBank/DDBJ databases">
        <authorList>
            <person name="Varghese N."/>
            <person name="Submissions S."/>
        </authorList>
    </citation>
    <scope>NUCLEOTIDE SEQUENCE [LARGE SCALE GENOMIC DNA]</scope>
    <source>
        <strain evidence="2">Nm44</strain>
    </source>
</reference>
<dbReference type="Proteomes" id="UP000183287">
    <property type="component" value="Unassembled WGS sequence"/>
</dbReference>
<organism evidence="1 2">
    <name type="scientific">Nitrosomonas communis</name>
    <dbReference type="NCBI Taxonomy" id="44574"/>
    <lineage>
        <taxon>Bacteria</taxon>
        <taxon>Pseudomonadati</taxon>
        <taxon>Pseudomonadota</taxon>
        <taxon>Betaproteobacteria</taxon>
        <taxon>Nitrosomonadales</taxon>
        <taxon>Nitrosomonadaceae</taxon>
        <taxon>Nitrosomonas</taxon>
    </lineage>
</organism>
<protein>
    <submittedName>
        <fullName evidence="1">Uncharacterized protein</fullName>
    </submittedName>
</protein>
<proteinExistence type="predicted"/>
<gene>
    <name evidence="1" type="ORF">SAMN05421863_10639</name>
</gene>
<keyword evidence="2" id="KW-1185">Reference proteome</keyword>
<dbReference type="EMBL" id="FOUB01000063">
    <property type="protein sequence ID" value="SFM87005.1"/>
    <property type="molecule type" value="Genomic_DNA"/>
</dbReference>
<accession>A0A1I4UDL5</accession>
<dbReference type="OrthoDB" id="8550069at2"/>
<evidence type="ECO:0000313" key="1">
    <source>
        <dbReference type="EMBL" id="SFM87005.1"/>
    </source>
</evidence>